<dbReference type="GO" id="GO:0003676">
    <property type="term" value="F:nucleic acid binding"/>
    <property type="evidence" value="ECO:0007669"/>
    <property type="project" value="InterPro"/>
</dbReference>
<keyword evidence="2" id="KW-1185">Reference proteome</keyword>
<dbReference type="AlphaFoldDB" id="A0A7T8QRX4"/>
<dbReference type="PANTHER" id="PTHR46060:SF1">
    <property type="entry name" value="MARINER MOS1 TRANSPOSASE-LIKE PROTEIN"/>
    <property type="match status" value="1"/>
</dbReference>
<organism evidence="1 2">
    <name type="scientific">Caligus rogercresseyi</name>
    <name type="common">Sea louse</name>
    <dbReference type="NCBI Taxonomy" id="217165"/>
    <lineage>
        <taxon>Eukaryota</taxon>
        <taxon>Metazoa</taxon>
        <taxon>Ecdysozoa</taxon>
        <taxon>Arthropoda</taxon>
        <taxon>Crustacea</taxon>
        <taxon>Multicrustacea</taxon>
        <taxon>Hexanauplia</taxon>
        <taxon>Copepoda</taxon>
        <taxon>Siphonostomatoida</taxon>
        <taxon>Caligidae</taxon>
        <taxon>Caligus</taxon>
    </lineage>
</organism>
<evidence type="ECO:0000313" key="2">
    <source>
        <dbReference type="Proteomes" id="UP000595437"/>
    </source>
</evidence>
<dbReference type="Proteomes" id="UP000595437">
    <property type="component" value="Chromosome 3"/>
</dbReference>
<protein>
    <submittedName>
        <fullName evidence="1">Mariner transposase</fullName>
    </submittedName>
</protein>
<dbReference type="InterPro" id="IPR052709">
    <property type="entry name" value="Transposase-MT_Hybrid"/>
</dbReference>
<evidence type="ECO:0000313" key="1">
    <source>
        <dbReference type="EMBL" id="QQP52987.1"/>
    </source>
</evidence>
<dbReference type="OrthoDB" id="6377111at2759"/>
<name>A0A7T8QRX4_CALRO</name>
<sequence length="56" mass="6415">MAKLYKLGYESLPHPPYSPDVAPSDYFLFADLKRLLAGKKFRAIMDQSPRQEPIFG</sequence>
<accession>A0A7T8QRX4</accession>
<dbReference type="EMBL" id="CP045892">
    <property type="protein sequence ID" value="QQP52987.1"/>
    <property type="molecule type" value="Genomic_DNA"/>
</dbReference>
<proteinExistence type="predicted"/>
<dbReference type="Gene3D" id="3.30.420.10">
    <property type="entry name" value="Ribonuclease H-like superfamily/Ribonuclease H"/>
    <property type="match status" value="1"/>
</dbReference>
<gene>
    <name evidence="1" type="ORF">FKW44_005305</name>
</gene>
<reference evidence="2" key="1">
    <citation type="submission" date="2021-01" db="EMBL/GenBank/DDBJ databases">
        <title>Caligus Genome Assembly.</title>
        <authorList>
            <person name="Gallardo-Escarate C."/>
        </authorList>
    </citation>
    <scope>NUCLEOTIDE SEQUENCE [LARGE SCALE GENOMIC DNA]</scope>
</reference>
<dbReference type="InterPro" id="IPR036397">
    <property type="entry name" value="RNaseH_sf"/>
</dbReference>
<dbReference type="PANTHER" id="PTHR46060">
    <property type="entry name" value="MARINER MOS1 TRANSPOSASE-LIKE PROTEIN"/>
    <property type="match status" value="1"/>
</dbReference>